<sequence length="279" mass="31968">MSNIMLTSSSSSSQLLIPHENTNNSNPINSTHEYDQTTPYNNPNVDQTITNDPNLAPKIIDFSSWAEENRRSTDDTSEHRSIKRKRVCTSGNRTEVQAQDHLVAEKKRRENLRQLFIGLSKVVPGIKKLDKASLLEDAINHLKSLQERVRVLEEEQIKNGSNATAQLSSAPEIKVRIWNKQVLIKICCENRTGIMSKIPCEIEKINFNVMDMRFMVFGGATLYIIILAEYQSRFYVGPCNDVRGTAPVFPPILTWYQSRFYRAMTYPFFSTYSFIEACF</sequence>
<keyword evidence="3" id="KW-0804">Transcription</keyword>
<dbReference type="Proteomes" id="UP000325081">
    <property type="component" value="Unassembled WGS sequence"/>
</dbReference>
<feature type="region of interest" description="Disordered" evidence="5">
    <location>
        <begin position="67"/>
        <end position="93"/>
    </location>
</feature>
<keyword evidence="4" id="KW-0539">Nucleus</keyword>
<dbReference type="AlphaFoldDB" id="A0A5A7PFY2"/>
<reference evidence="8" key="1">
    <citation type="journal article" date="2019" name="Curr. Biol.">
        <title>Genome Sequence of Striga asiatica Provides Insight into the Evolution of Plant Parasitism.</title>
        <authorList>
            <person name="Yoshida S."/>
            <person name="Kim S."/>
            <person name="Wafula E.K."/>
            <person name="Tanskanen J."/>
            <person name="Kim Y.M."/>
            <person name="Honaas L."/>
            <person name="Yang Z."/>
            <person name="Spallek T."/>
            <person name="Conn C.E."/>
            <person name="Ichihashi Y."/>
            <person name="Cheong K."/>
            <person name="Cui S."/>
            <person name="Der J.P."/>
            <person name="Gundlach H."/>
            <person name="Jiao Y."/>
            <person name="Hori C."/>
            <person name="Ishida J.K."/>
            <person name="Kasahara H."/>
            <person name="Kiba T."/>
            <person name="Kim M.S."/>
            <person name="Koo N."/>
            <person name="Laohavisit A."/>
            <person name="Lee Y.H."/>
            <person name="Lumba S."/>
            <person name="McCourt P."/>
            <person name="Mortimer J.C."/>
            <person name="Mutuku J.M."/>
            <person name="Nomura T."/>
            <person name="Sasaki-Sekimoto Y."/>
            <person name="Seto Y."/>
            <person name="Wang Y."/>
            <person name="Wakatake T."/>
            <person name="Sakakibara H."/>
            <person name="Demura T."/>
            <person name="Yamaguchi S."/>
            <person name="Yoneyama K."/>
            <person name="Manabe R.I."/>
            <person name="Nelson D.C."/>
            <person name="Schulman A.H."/>
            <person name="Timko M.P."/>
            <person name="dePamphilis C.W."/>
            <person name="Choi D."/>
            <person name="Shirasu K."/>
        </authorList>
    </citation>
    <scope>NUCLEOTIDE SEQUENCE [LARGE SCALE GENOMIC DNA]</scope>
    <source>
        <strain evidence="8">cv. UVA1</strain>
    </source>
</reference>
<dbReference type="Pfam" id="PF00010">
    <property type="entry name" value="HLH"/>
    <property type="match status" value="1"/>
</dbReference>
<evidence type="ECO:0000256" key="2">
    <source>
        <dbReference type="ARBA" id="ARBA00023015"/>
    </source>
</evidence>
<keyword evidence="2" id="KW-0805">Transcription regulation</keyword>
<feature type="domain" description="BHLH" evidence="6">
    <location>
        <begin position="96"/>
        <end position="145"/>
    </location>
</feature>
<gene>
    <name evidence="7" type="ORF">STAS_07621</name>
</gene>
<evidence type="ECO:0000256" key="5">
    <source>
        <dbReference type="SAM" id="MobiDB-lite"/>
    </source>
</evidence>
<dbReference type="EMBL" id="BKCP01004505">
    <property type="protein sequence ID" value="GER31602.1"/>
    <property type="molecule type" value="Genomic_DNA"/>
</dbReference>
<comment type="caution">
    <text evidence="7">The sequence shown here is derived from an EMBL/GenBank/DDBJ whole genome shotgun (WGS) entry which is preliminary data.</text>
</comment>
<dbReference type="Gene3D" id="4.10.280.10">
    <property type="entry name" value="Helix-loop-helix DNA-binding domain"/>
    <property type="match status" value="1"/>
</dbReference>
<evidence type="ECO:0000256" key="1">
    <source>
        <dbReference type="ARBA" id="ARBA00004123"/>
    </source>
</evidence>
<accession>A0A5A7PFY2</accession>
<dbReference type="InterPro" id="IPR036638">
    <property type="entry name" value="HLH_DNA-bd_sf"/>
</dbReference>
<proteinExistence type="predicted"/>
<dbReference type="SUPFAM" id="SSF47459">
    <property type="entry name" value="HLH, helix-loop-helix DNA-binding domain"/>
    <property type="match status" value="1"/>
</dbReference>
<name>A0A5A7PFY2_STRAF</name>
<dbReference type="PANTHER" id="PTHR45959:SF2">
    <property type="entry name" value="BHLH TRANSCRIPTION FACTOR"/>
    <property type="match status" value="1"/>
</dbReference>
<evidence type="ECO:0000313" key="8">
    <source>
        <dbReference type="Proteomes" id="UP000325081"/>
    </source>
</evidence>
<dbReference type="OrthoDB" id="690068at2759"/>
<dbReference type="GO" id="GO:0003677">
    <property type="term" value="F:DNA binding"/>
    <property type="evidence" value="ECO:0007669"/>
    <property type="project" value="UniProtKB-KW"/>
</dbReference>
<feature type="compositionally biased region" description="Polar residues" evidence="5">
    <location>
        <begin position="20"/>
        <end position="51"/>
    </location>
</feature>
<dbReference type="InterPro" id="IPR011598">
    <property type="entry name" value="bHLH_dom"/>
</dbReference>
<protein>
    <submittedName>
        <fullName evidence="7">Basic helix-loop-helix (BHLH) DNA-bindingsuperfamily protein</fullName>
    </submittedName>
</protein>
<feature type="compositionally biased region" description="Basic and acidic residues" evidence="5">
    <location>
        <begin position="67"/>
        <end position="80"/>
    </location>
</feature>
<dbReference type="GO" id="GO:0005634">
    <property type="term" value="C:nucleus"/>
    <property type="evidence" value="ECO:0007669"/>
    <property type="project" value="UniProtKB-SubCell"/>
</dbReference>
<dbReference type="GO" id="GO:0046983">
    <property type="term" value="F:protein dimerization activity"/>
    <property type="evidence" value="ECO:0007669"/>
    <property type="project" value="InterPro"/>
</dbReference>
<evidence type="ECO:0000259" key="6">
    <source>
        <dbReference type="PROSITE" id="PS50888"/>
    </source>
</evidence>
<dbReference type="InterPro" id="IPR052610">
    <property type="entry name" value="bHLH_transcription_regulator"/>
</dbReference>
<dbReference type="PANTHER" id="PTHR45959">
    <property type="entry name" value="BHLH TRANSCRIPTION FACTOR"/>
    <property type="match status" value="1"/>
</dbReference>
<evidence type="ECO:0000256" key="3">
    <source>
        <dbReference type="ARBA" id="ARBA00023163"/>
    </source>
</evidence>
<feature type="region of interest" description="Disordered" evidence="5">
    <location>
        <begin position="1"/>
        <end position="51"/>
    </location>
</feature>
<keyword evidence="7" id="KW-0238">DNA-binding</keyword>
<dbReference type="SMART" id="SM00353">
    <property type="entry name" value="HLH"/>
    <property type="match status" value="1"/>
</dbReference>
<organism evidence="7 8">
    <name type="scientific">Striga asiatica</name>
    <name type="common">Asiatic witchweed</name>
    <name type="synonym">Buchnera asiatica</name>
    <dbReference type="NCBI Taxonomy" id="4170"/>
    <lineage>
        <taxon>Eukaryota</taxon>
        <taxon>Viridiplantae</taxon>
        <taxon>Streptophyta</taxon>
        <taxon>Embryophyta</taxon>
        <taxon>Tracheophyta</taxon>
        <taxon>Spermatophyta</taxon>
        <taxon>Magnoliopsida</taxon>
        <taxon>eudicotyledons</taxon>
        <taxon>Gunneridae</taxon>
        <taxon>Pentapetalae</taxon>
        <taxon>asterids</taxon>
        <taxon>lamiids</taxon>
        <taxon>Lamiales</taxon>
        <taxon>Orobanchaceae</taxon>
        <taxon>Buchnereae</taxon>
        <taxon>Striga</taxon>
    </lineage>
</organism>
<evidence type="ECO:0000313" key="7">
    <source>
        <dbReference type="EMBL" id="GER31602.1"/>
    </source>
</evidence>
<dbReference type="PROSITE" id="PS50888">
    <property type="entry name" value="BHLH"/>
    <property type="match status" value="1"/>
</dbReference>
<evidence type="ECO:0000256" key="4">
    <source>
        <dbReference type="ARBA" id="ARBA00023242"/>
    </source>
</evidence>
<comment type="subcellular location">
    <subcellularLocation>
        <location evidence="1">Nucleus</location>
    </subcellularLocation>
</comment>
<keyword evidence="8" id="KW-1185">Reference proteome</keyword>